<keyword evidence="17" id="KW-1185">Reference proteome</keyword>
<dbReference type="Proteomes" id="UP000001868">
    <property type="component" value="Chromosome"/>
</dbReference>
<evidence type="ECO:0000256" key="5">
    <source>
        <dbReference type="ARBA" id="ARBA00022692"/>
    </source>
</evidence>
<proteinExistence type="inferred from homology"/>
<evidence type="ECO:0000256" key="9">
    <source>
        <dbReference type="ARBA" id="ARBA00023136"/>
    </source>
</evidence>
<evidence type="ECO:0000313" key="16">
    <source>
        <dbReference type="EMBL" id="ACG78522.1"/>
    </source>
</evidence>
<dbReference type="SUPFAM" id="SSF56935">
    <property type="entry name" value="Porins"/>
    <property type="match status" value="1"/>
</dbReference>
<dbReference type="Gene3D" id="2.40.170.20">
    <property type="entry name" value="TonB-dependent receptor, beta-barrel domain"/>
    <property type="match status" value="1"/>
</dbReference>
<reference evidence="16 17" key="1">
    <citation type="journal article" date="2008" name="BMC Genomics">
        <title>Complete genome of Phenylobacterium zucineum - a novel facultative intracellular bacterium isolated from human erythroleukemia cell line K562.</title>
        <authorList>
            <person name="Luo Y."/>
            <person name="Xu X."/>
            <person name="Ding Z."/>
            <person name="Liu Z."/>
            <person name="Zhang B."/>
            <person name="Yan Z."/>
            <person name="Sun J."/>
            <person name="Hu S."/>
            <person name="Hu X."/>
        </authorList>
    </citation>
    <scope>NUCLEOTIDE SEQUENCE [LARGE SCALE GENOMIC DNA]</scope>
    <source>
        <strain evidence="16 17">HLK1</strain>
    </source>
</reference>
<name>B4REJ6_PHEZH</name>
<keyword evidence="16" id="KW-0675">Receptor</keyword>
<evidence type="ECO:0000313" key="17">
    <source>
        <dbReference type="Proteomes" id="UP000001868"/>
    </source>
</evidence>
<dbReference type="STRING" id="450851.PHZ_c2111"/>
<comment type="subcellular location">
    <subcellularLocation>
        <location evidence="1 11">Cell outer membrane</location>
        <topology evidence="1 11">Multi-pass membrane protein</topology>
    </subcellularLocation>
</comment>
<evidence type="ECO:0000256" key="1">
    <source>
        <dbReference type="ARBA" id="ARBA00004571"/>
    </source>
</evidence>
<evidence type="ECO:0000259" key="14">
    <source>
        <dbReference type="Pfam" id="PF00593"/>
    </source>
</evidence>
<dbReference type="PANTHER" id="PTHR32552:SF81">
    <property type="entry name" value="TONB-DEPENDENT OUTER MEMBRANE RECEPTOR"/>
    <property type="match status" value="1"/>
</dbReference>
<feature type="domain" description="TonB-dependent receptor plug" evidence="15">
    <location>
        <begin position="64"/>
        <end position="172"/>
    </location>
</feature>
<protein>
    <submittedName>
        <fullName evidence="16">TonB-dependent receptor</fullName>
    </submittedName>
</protein>
<dbReference type="KEGG" id="pzu:PHZ_c2111"/>
<dbReference type="EMBL" id="CP000747">
    <property type="protein sequence ID" value="ACG78522.1"/>
    <property type="molecule type" value="Genomic_DNA"/>
</dbReference>
<sequence>MAFHSFYYRIPLVANTTRGMTMRAILLAGCAAFALTAGTAAAQDGPEFAIEEVVVTAQKRSENLQDVPVSVTALSGEALADRGVTNVTGLNNLAPGLRVSSGDAAANPKIFIRGVGLSDFNPNSSSGVGIYVDGVYVSSPLAQMAGFFDIGQIEILRGPQGTLYGRNTNGGAVNVTTKRPTRSFSAEASAEYATYDAVNLTGAVSGPLIEDVLLVRAAGQLVKDDGYTYNRLTGNDLNDTDYWAVRLSALYTPREDVEALFQVNRFANRGDATQPQHRALFPLTAEAAGADGFCAPGFYGSGQCGDAFGYADLDDDDRATAVNQEGKDKIDLFGASAHVTWDLGPVSLVSVTAYSWAHRNAFENTDSSPARMIEINYLARQRQFTQELRLQSDGGPDARLNWVLGGYYMDETVKDASTQDVLGDLRPLFPDGFSLADSVGAFSYPYTQETKSYAIFGQADYRLTERLVGTVGLRYSADDKSFDYRSQAEGGLIVLLTSQQDKTFSAWSGRLGLRYEVSDDLNVYATYNRGFKSGGFFGGLATTPEELIPYDNEQLDAYEVGLKSQLFDRRLRLNLSAFYYDYQDQQVFAQALRNGLTVLVLDNAANSEVYGAEVEATARLSRNLTIDAGLSLLDAKYGQYVSEGDDFTGNRLPQSPKVTFNAAANYVRPLPWGGDVVATVDAAYSSKIYFDNSNAQRLSQDGVWVFGAQAGWRAPGGGLEAGLFARNLFDETYAVSISNIDSLGVDLLTLNRPRSLGVYVRYRY</sequence>
<dbReference type="PROSITE" id="PS52016">
    <property type="entry name" value="TONB_DEPENDENT_REC_3"/>
    <property type="match status" value="1"/>
</dbReference>
<gene>
    <name evidence="16" type="ordered locus">PHZ_c2111</name>
</gene>
<organism evidence="16 17">
    <name type="scientific">Phenylobacterium zucineum (strain HLK1)</name>
    <dbReference type="NCBI Taxonomy" id="450851"/>
    <lineage>
        <taxon>Bacteria</taxon>
        <taxon>Pseudomonadati</taxon>
        <taxon>Pseudomonadota</taxon>
        <taxon>Alphaproteobacteria</taxon>
        <taxon>Caulobacterales</taxon>
        <taxon>Caulobacteraceae</taxon>
        <taxon>Phenylobacterium</taxon>
    </lineage>
</organism>
<dbReference type="GO" id="GO:0009279">
    <property type="term" value="C:cell outer membrane"/>
    <property type="evidence" value="ECO:0007669"/>
    <property type="project" value="UniProtKB-SubCell"/>
</dbReference>
<keyword evidence="4" id="KW-0410">Iron transport</keyword>
<keyword evidence="13" id="KW-0732">Signal</keyword>
<keyword evidence="9 11" id="KW-0472">Membrane</keyword>
<evidence type="ECO:0000256" key="10">
    <source>
        <dbReference type="ARBA" id="ARBA00023237"/>
    </source>
</evidence>
<evidence type="ECO:0000256" key="3">
    <source>
        <dbReference type="ARBA" id="ARBA00022452"/>
    </source>
</evidence>
<feature type="chain" id="PRO_5002825362" evidence="13">
    <location>
        <begin position="43"/>
        <end position="764"/>
    </location>
</feature>
<keyword evidence="10 11" id="KW-0998">Cell outer membrane</keyword>
<dbReference type="CDD" id="cd01347">
    <property type="entry name" value="ligand_gated_channel"/>
    <property type="match status" value="1"/>
</dbReference>
<evidence type="ECO:0000256" key="4">
    <source>
        <dbReference type="ARBA" id="ARBA00022496"/>
    </source>
</evidence>
<dbReference type="eggNOG" id="COG4773">
    <property type="taxonomic scope" value="Bacteria"/>
</dbReference>
<evidence type="ECO:0000256" key="8">
    <source>
        <dbReference type="ARBA" id="ARBA00023077"/>
    </source>
</evidence>
<evidence type="ECO:0000256" key="13">
    <source>
        <dbReference type="SAM" id="SignalP"/>
    </source>
</evidence>
<keyword evidence="2 11" id="KW-0813">Transport</keyword>
<feature type="signal peptide" evidence="13">
    <location>
        <begin position="1"/>
        <end position="42"/>
    </location>
</feature>
<keyword evidence="6" id="KW-0408">Iron</keyword>
<dbReference type="InterPro" id="IPR036942">
    <property type="entry name" value="Beta-barrel_TonB_sf"/>
</dbReference>
<comment type="similarity">
    <text evidence="11 12">Belongs to the TonB-dependent receptor family.</text>
</comment>
<keyword evidence="5 11" id="KW-0812">Transmembrane</keyword>
<evidence type="ECO:0000256" key="7">
    <source>
        <dbReference type="ARBA" id="ARBA00023065"/>
    </source>
</evidence>
<keyword evidence="3 11" id="KW-1134">Transmembrane beta strand</keyword>
<evidence type="ECO:0000256" key="2">
    <source>
        <dbReference type="ARBA" id="ARBA00022448"/>
    </source>
</evidence>
<dbReference type="HOGENOM" id="CLU_008287_15_0_5"/>
<accession>B4REJ6</accession>
<evidence type="ECO:0000256" key="6">
    <source>
        <dbReference type="ARBA" id="ARBA00023004"/>
    </source>
</evidence>
<evidence type="ECO:0000259" key="15">
    <source>
        <dbReference type="Pfam" id="PF07715"/>
    </source>
</evidence>
<dbReference type="Pfam" id="PF00593">
    <property type="entry name" value="TonB_dep_Rec_b-barrel"/>
    <property type="match status" value="1"/>
</dbReference>
<dbReference type="InterPro" id="IPR000531">
    <property type="entry name" value="Beta-barrel_TonB"/>
</dbReference>
<feature type="domain" description="TonB-dependent receptor-like beta-barrel" evidence="14">
    <location>
        <begin position="312"/>
        <end position="728"/>
    </location>
</feature>
<evidence type="ECO:0000256" key="11">
    <source>
        <dbReference type="PROSITE-ProRule" id="PRU01360"/>
    </source>
</evidence>
<dbReference type="Pfam" id="PF07715">
    <property type="entry name" value="Plug"/>
    <property type="match status" value="1"/>
</dbReference>
<keyword evidence="7" id="KW-0406">Ion transport</keyword>
<keyword evidence="8 12" id="KW-0798">TonB box</keyword>
<evidence type="ECO:0000256" key="12">
    <source>
        <dbReference type="RuleBase" id="RU003357"/>
    </source>
</evidence>
<dbReference type="GO" id="GO:0006826">
    <property type="term" value="P:iron ion transport"/>
    <property type="evidence" value="ECO:0007669"/>
    <property type="project" value="UniProtKB-KW"/>
</dbReference>
<dbReference type="InterPro" id="IPR039426">
    <property type="entry name" value="TonB-dep_rcpt-like"/>
</dbReference>
<dbReference type="InterPro" id="IPR012910">
    <property type="entry name" value="Plug_dom"/>
</dbReference>
<dbReference type="PANTHER" id="PTHR32552">
    <property type="entry name" value="FERRICHROME IRON RECEPTOR-RELATED"/>
    <property type="match status" value="1"/>
</dbReference>
<dbReference type="AlphaFoldDB" id="B4REJ6"/>